<evidence type="ECO:0000313" key="1">
    <source>
        <dbReference type="EMBL" id="KAJ0174635.1"/>
    </source>
</evidence>
<proteinExistence type="predicted"/>
<name>A0ACC1CT82_9NEOP</name>
<gene>
    <name evidence="1" type="ORF">K1T71_009743</name>
</gene>
<reference evidence="1 2" key="1">
    <citation type="journal article" date="2021" name="Front. Genet.">
        <title>Chromosome-Level Genome Assembly Reveals Significant Gene Expansion in the Toll and IMD Signaling Pathways of Dendrolimus kikuchii.</title>
        <authorList>
            <person name="Zhou J."/>
            <person name="Wu P."/>
            <person name="Xiong Z."/>
            <person name="Liu N."/>
            <person name="Zhao N."/>
            <person name="Ji M."/>
            <person name="Qiu Y."/>
            <person name="Yang B."/>
        </authorList>
    </citation>
    <scope>NUCLEOTIDE SEQUENCE [LARGE SCALE GENOMIC DNA]</scope>
    <source>
        <strain evidence="1">Ann1</strain>
    </source>
</reference>
<organism evidence="1 2">
    <name type="scientific">Dendrolimus kikuchii</name>
    <dbReference type="NCBI Taxonomy" id="765133"/>
    <lineage>
        <taxon>Eukaryota</taxon>
        <taxon>Metazoa</taxon>
        <taxon>Ecdysozoa</taxon>
        <taxon>Arthropoda</taxon>
        <taxon>Hexapoda</taxon>
        <taxon>Insecta</taxon>
        <taxon>Pterygota</taxon>
        <taxon>Neoptera</taxon>
        <taxon>Endopterygota</taxon>
        <taxon>Lepidoptera</taxon>
        <taxon>Glossata</taxon>
        <taxon>Ditrysia</taxon>
        <taxon>Bombycoidea</taxon>
        <taxon>Lasiocampidae</taxon>
        <taxon>Dendrolimus</taxon>
    </lineage>
</organism>
<accession>A0ACC1CT82</accession>
<comment type="caution">
    <text evidence="1">The sequence shown here is derived from an EMBL/GenBank/DDBJ whole genome shotgun (WGS) entry which is preliminary data.</text>
</comment>
<sequence length="355" mass="40699">MTTFQSEDCQSNDLNELFPMSTEMLQFPLDNSMQIVFTGYFNGFNVEVRSVEEIALLHHMGCFGKGSASRSQPKIAENDSDRQIMRKRQFFKRNYWYKKFNSQGNKIEADEFLISARELAAKIGEDSSKDSGKDVIDLVSSDDEDMEVNDDSNNVYEITVSSDKTDHIVIVPNSDSEEDDYFANLKPKCCINKIKIQEKLILSLEESFFLIYGLGCLQIVNTDNSLLNIEQCWTLFDLTDKKFIKRYVVYHYFKSKGYVVKPGIKFGGDFLLYVEGPSVSHADYIVIIKSNLRQFEWVSLLGHIRMATTTVKEILIVEVIEPIMECVKLPDNLSSYSVRVLLLNRHLPVSINNTD</sequence>
<dbReference type="EMBL" id="CM034403">
    <property type="protein sequence ID" value="KAJ0174635.1"/>
    <property type="molecule type" value="Genomic_DNA"/>
</dbReference>
<keyword evidence="2" id="KW-1185">Reference proteome</keyword>
<dbReference type="Proteomes" id="UP000824533">
    <property type="component" value="Linkage Group LG17"/>
</dbReference>
<protein>
    <submittedName>
        <fullName evidence="1">Uncharacterized protein</fullName>
    </submittedName>
</protein>
<evidence type="ECO:0000313" key="2">
    <source>
        <dbReference type="Proteomes" id="UP000824533"/>
    </source>
</evidence>